<dbReference type="GO" id="GO:0016491">
    <property type="term" value="F:oxidoreductase activity"/>
    <property type="evidence" value="ECO:0007669"/>
    <property type="project" value="InterPro"/>
</dbReference>
<dbReference type="PANTHER" id="PTHR19271">
    <property type="entry name" value="CYTOCHROME B"/>
    <property type="match status" value="1"/>
</dbReference>
<evidence type="ECO:0000256" key="7">
    <source>
        <dbReference type="ARBA" id="ARBA00022982"/>
    </source>
</evidence>
<dbReference type="RefSeq" id="WP_078665903.1">
    <property type="nucleotide sequence ID" value="NZ_FUXM01000023.1"/>
</dbReference>
<keyword evidence="5 12" id="KW-0812">Transmembrane</keyword>
<dbReference type="GO" id="GO:0046872">
    <property type="term" value="F:metal ion binding"/>
    <property type="evidence" value="ECO:0007669"/>
    <property type="project" value="UniProtKB-KW"/>
</dbReference>
<dbReference type="InterPro" id="IPR036150">
    <property type="entry name" value="Cyt_b/b6_C_sf"/>
</dbReference>
<dbReference type="GO" id="GO:0009767">
    <property type="term" value="P:photosynthetic electron transport chain"/>
    <property type="evidence" value="ECO:0007669"/>
    <property type="project" value="InterPro"/>
</dbReference>
<evidence type="ECO:0000256" key="12">
    <source>
        <dbReference type="SAM" id="Phobius"/>
    </source>
</evidence>
<keyword evidence="2" id="KW-0813">Transport</keyword>
<keyword evidence="7" id="KW-0249">Electron transport</keyword>
<evidence type="ECO:0000256" key="5">
    <source>
        <dbReference type="ARBA" id="ARBA00022692"/>
    </source>
</evidence>
<evidence type="ECO:0000256" key="3">
    <source>
        <dbReference type="ARBA" id="ARBA00022531"/>
    </source>
</evidence>
<dbReference type="GO" id="GO:0009055">
    <property type="term" value="F:electron transfer activity"/>
    <property type="evidence" value="ECO:0007669"/>
    <property type="project" value="InterPro"/>
</dbReference>
<evidence type="ECO:0000256" key="4">
    <source>
        <dbReference type="ARBA" id="ARBA00022617"/>
    </source>
</evidence>
<dbReference type="InterPro" id="IPR005870">
    <property type="entry name" value="Cyt_b6/f_cplx_suIV"/>
</dbReference>
<feature type="domain" description="Cytochrome b/b6 C-terminal region profile" evidence="13">
    <location>
        <begin position="3"/>
        <end position="128"/>
    </location>
</feature>
<evidence type="ECO:0000256" key="9">
    <source>
        <dbReference type="ARBA" id="ARBA00023004"/>
    </source>
</evidence>
<evidence type="ECO:0000256" key="2">
    <source>
        <dbReference type="ARBA" id="ARBA00022448"/>
    </source>
</evidence>
<dbReference type="OrthoDB" id="2380469at2"/>
<dbReference type="InterPro" id="IPR027387">
    <property type="entry name" value="Cytb/b6-like_sf"/>
</dbReference>
<evidence type="ECO:0000256" key="10">
    <source>
        <dbReference type="ARBA" id="ARBA00023136"/>
    </source>
</evidence>
<dbReference type="Pfam" id="PF00032">
    <property type="entry name" value="Cytochrom_B_C"/>
    <property type="match status" value="1"/>
</dbReference>
<dbReference type="SUPFAM" id="SSF81648">
    <property type="entry name" value="a domain/subunit of cytochrome bc1 complex (Ubiquinol-cytochrome c reductase)"/>
    <property type="match status" value="1"/>
</dbReference>
<reference evidence="15" key="1">
    <citation type="submission" date="2017-02" db="EMBL/GenBank/DDBJ databases">
        <authorList>
            <person name="Varghese N."/>
            <person name="Submissions S."/>
        </authorList>
    </citation>
    <scope>NUCLEOTIDE SEQUENCE [LARGE SCALE GENOMIC DNA]</scope>
    <source>
        <strain evidence="15">DSM 16521</strain>
    </source>
</reference>
<keyword evidence="4" id="KW-0349">Heme</keyword>
<evidence type="ECO:0000256" key="6">
    <source>
        <dbReference type="ARBA" id="ARBA00022723"/>
    </source>
</evidence>
<dbReference type="Proteomes" id="UP000189933">
    <property type="component" value="Unassembled WGS sequence"/>
</dbReference>
<evidence type="ECO:0000256" key="1">
    <source>
        <dbReference type="ARBA" id="ARBA00004141"/>
    </source>
</evidence>
<evidence type="ECO:0000313" key="14">
    <source>
        <dbReference type="EMBL" id="SKA09158.1"/>
    </source>
</evidence>
<keyword evidence="3" id="KW-0602">Photosynthesis</keyword>
<accession>A0A1T4R0Q0</accession>
<dbReference type="GO" id="GO:0042651">
    <property type="term" value="C:thylakoid membrane"/>
    <property type="evidence" value="ECO:0007669"/>
    <property type="project" value="InterPro"/>
</dbReference>
<evidence type="ECO:0000313" key="15">
    <source>
        <dbReference type="Proteomes" id="UP000189933"/>
    </source>
</evidence>
<gene>
    <name evidence="14" type="ORF">SAMN02745885_01869</name>
</gene>
<keyword evidence="10 12" id="KW-0472">Membrane</keyword>
<keyword evidence="9" id="KW-0408">Iron</keyword>
<proteinExistence type="predicted"/>
<keyword evidence="6" id="KW-0479">Metal-binding</keyword>
<dbReference type="InterPro" id="IPR005798">
    <property type="entry name" value="Cyt_b/b6_C"/>
</dbReference>
<organism evidence="14 15">
    <name type="scientific">Carboxydocella sporoproducens DSM 16521</name>
    <dbReference type="NCBI Taxonomy" id="1121270"/>
    <lineage>
        <taxon>Bacteria</taxon>
        <taxon>Bacillati</taxon>
        <taxon>Bacillota</taxon>
        <taxon>Clostridia</taxon>
        <taxon>Eubacteriales</taxon>
        <taxon>Clostridiales Family XVI. Incertae Sedis</taxon>
        <taxon>Carboxydocella</taxon>
    </lineage>
</organism>
<feature type="transmembrane region" description="Helical" evidence="12">
    <location>
        <begin position="107"/>
        <end position="127"/>
    </location>
</feature>
<feature type="transmembrane region" description="Helical" evidence="12">
    <location>
        <begin position="21"/>
        <end position="39"/>
    </location>
</feature>
<evidence type="ECO:0000256" key="11">
    <source>
        <dbReference type="ARBA" id="ARBA00025834"/>
    </source>
</evidence>
<dbReference type="EMBL" id="FUXM01000023">
    <property type="protein sequence ID" value="SKA09158.1"/>
    <property type="molecule type" value="Genomic_DNA"/>
</dbReference>
<feature type="transmembrane region" description="Helical" evidence="12">
    <location>
        <begin position="76"/>
        <end position="95"/>
    </location>
</feature>
<comment type="subunit">
    <text evidence="11">The 4 large subunits of the cytochrome b6-f complex are cytochrome b6, subunit IV (17 kDa polypeptide, PetD), cytochrome f and the Rieske protein, while the 4 small subunits are PetG, PetL, PetM and PetN. The complex functions as a dimer.</text>
</comment>
<keyword evidence="8 12" id="KW-1133">Transmembrane helix</keyword>
<dbReference type="Gene3D" id="1.20.810.10">
    <property type="entry name" value="Cytochrome Bc1 Complex, Chain C"/>
    <property type="match status" value="1"/>
</dbReference>
<dbReference type="PIRSF" id="PIRSF000033">
    <property type="entry name" value="B6f_17K"/>
    <property type="match status" value="1"/>
</dbReference>
<keyword evidence="15" id="KW-1185">Reference proteome</keyword>
<dbReference type="AlphaFoldDB" id="A0A1T4R0Q0"/>
<comment type="subcellular location">
    <subcellularLocation>
        <location evidence="1">Membrane</location>
        <topology evidence="1">Multi-pass membrane protein</topology>
    </subcellularLocation>
</comment>
<evidence type="ECO:0000259" key="13">
    <source>
        <dbReference type="PROSITE" id="PS51003"/>
    </source>
</evidence>
<name>A0A1T4R0Q0_9FIRM</name>
<sequence length="128" mass="14257">MANSKYKKGTIPFIPNHLLTEVAVALFFIGIILFLSGLIPRELGEPANKLATPEHIKPEWYYLWMFEMLKLIPSKILGLLASGAVFVVLALIPWLDKSPYRRPSQRPVASAVMGLAVVAVIILTIMAW</sequence>
<dbReference type="PANTHER" id="PTHR19271:SF16">
    <property type="entry name" value="CYTOCHROME B"/>
    <property type="match status" value="1"/>
</dbReference>
<evidence type="ECO:0000256" key="8">
    <source>
        <dbReference type="ARBA" id="ARBA00022989"/>
    </source>
</evidence>
<dbReference type="PROSITE" id="PS51003">
    <property type="entry name" value="CYTB_CTER"/>
    <property type="match status" value="1"/>
</dbReference>
<protein>
    <submittedName>
        <fullName evidence="14">Cytochrome b6-f complex subunit 4</fullName>
    </submittedName>
</protein>